<dbReference type="PANTHER" id="PTHR30040:SF2">
    <property type="entry name" value="FAD:PROTEIN FMN TRANSFERASE"/>
    <property type="match status" value="1"/>
</dbReference>
<proteinExistence type="inferred from homology"/>
<comment type="catalytic activity">
    <reaction evidence="10 11">
        <text>L-threonyl-[protein] + FAD = FMN-L-threonyl-[protein] + AMP + H(+)</text>
        <dbReference type="Rhea" id="RHEA:36847"/>
        <dbReference type="Rhea" id="RHEA-COMP:11060"/>
        <dbReference type="Rhea" id="RHEA-COMP:11061"/>
        <dbReference type="ChEBI" id="CHEBI:15378"/>
        <dbReference type="ChEBI" id="CHEBI:30013"/>
        <dbReference type="ChEBI" id="CHEBI:57692"/>
        <dbReference type="ChEBI" id="CHEBI:74257"/>
        <dbReference type="ChEBI" id="CHEBI:456215"/>
        <dbReference type="EC" id="2.7.1.180"/>
    </reaction>
</comment>
<comment type="cofactor">
    <cofactor evidence="1">
        <name>Mg(2+)</name>
        <dbReference type="ChEBI" id="CHEBI:18420"/>
    </cofactor>
</comment>
<keyword evidence="8 11" id="KW-0460">Magnesium</keyword>
<dbReference type="Proteomes" id="UP000198795">
    <property type="component" value="Unassembled WGS sequence"/>
</dbReference>
<comment type="caution">
    <text evidence="12">The sequence shown here is derived from an EMBL/GenBank/DDBJ whole genome shotgun (WGS) entry which is preliminary data.</text>
</comment>
<dbReference type="SUPFAM" id="SSF143631">
    <property type="entry name" value="ApbE-like"/>
    <property type="match status" value="1"/>
</dbReference>
<keyword evidence="5 11" id="KW-0808">Transferase</keyword>
<evidence type="ECO:0000256" key="6">
    <source>
        <dbReference type="ARBA" id="ARBA00022723"/>
    </source>
</evidence>
<dbReference type="EMBL" id="FNJC01000001">
    <property type="protein sequence ID" value="SDO44707.1"/>
    <property type="molecule type" value="Genomic_DNA"/>
</dbReference>
<gene>
    <name evidence="12" type="ORF">SAMN04488061_1204</name>
</gene>
<evidence type="ECO:0000256" key="8">
    <source>
        <dbReference type="ARBA" id="ARBA00022842"/>
    </source>
</evidence>
<keyword evidence="13" id="KW-1185">Reference proteome</keyword>
<dbReference type="Pfam" id="PF02424">
    <property type="entry name" value="ApbE"/>
    <property type="match status" value="1"/>
</dbReference>
<keyword evidence="6 11" id="KW-0479">Metal-binding</keyword>
<evidence type="ECO:0000256" key="5">
    <source>
        <dbReference type="ARBA" id="ARBA00022679"/>
    </source>
</evidence>
<evidence type="ECO:0000256" key="4">
    <source>
        <dbReference type="ARBA" id="ARBA00022630"/>
    </source>
</evidence>
<sequence length="364" mass="38211">MSGSSEGLEAAPDPSGALSPVPITADERIVLIPPHIPSGLARVRSGGAVHEVAGETMGTTWSIRAVVNNAVVLEQVRGRVERVFARIIAQMSTWDSQSDISRFNDGPAGSCHALETEFFHVLNAALRLARETSGAYDPTSGALVDLWGFGAKPWNGEEPSAADVQSVLQSSGWQRLLFDPEGLSITQPGGLRLDLSSIAKGYAVDAVAALLKANGVRSFLVEVGGELCGEGVKPDGLPWWVSLSPQGLAGEAESMLFADPVVALHGFSVATSGTGIRNRDVGGERVSHLIDPRTGYPVANEIVSITVLHKSCMLADAEATAICILGADEGAAYACRKKLAAVFTIDKGDGLELRLTPYAKAMLD</sequence>
<evidence type="ECO:0000256" key="2">
    <source>
        <dbReference type="ARBA" id="ARBA00011955"/>
    </source>
</evidence>
<evidence type="ECO:0000313" key="12">
    <source>
        <dbReference type="EMBL" id="SDO44707.1"/>
    </source>
</evidence>
<accession>A0A1H0JLP5</accession>
<evidence type="ECO:0000256" key="7">
    <source>
        <dbReference type="ARBA" id="ARBA00022827"/>
    </source>
</evidence>
<dbReference type="PANTHER" id="PTHR30040">
    <property type="entry name" value="THIAMINE BIOSYNTHESIS LIPOPROTEIN APBE"/>
    <property type="match status" value="1"/>
</dbReference>
<name>A0A1H0JLP5_9HYPH</name>
<evidence type="ECO:0000313" key="13">
    <source>
        <dbReference type="Proteomes" id="UP000198795"/>
    </source>
</evidence>
<dbReference type="Gene3D" id="3.10.520.10">
    <property type="entry name" value="ApbE-like domains"/>
    <property type="match status" value="1"/>
</dbReference>
<evidence type="ECO:0000256" key="9">
    <source>
        <dbReference type="ARBA" id="ARBA00031306"/>
    </source>
</evidence>
<reference evidence="12 13" key="1">
    <citation type="submission" date="2016-10" db="EMBL/GenBank/DDBJ databases">
        <authorList>
            <person name="Varghese N."/>
            <person name="Submissions S."/>
        </authorList>
    </citation>
    <scope>NUCLEOTIDE SEQUENCE [LARGE SCALE GENOMIC DNA]</scope>
    <source>
        <strain evidence="12 13">CGMCC 1.6497</strain>
    </source>
</reference>
<protein>
    <recommendedName>
        <fullName evidence="3 11">FAD:protein FMN transferase</fullName>
        <ecNumber evidence="2 11">2.7.1.180</ecNumber>
    </recommendedName>
    <alternativeName>
        <fullName evidence="9 11">Flavin transferase</fullName>
    </alternativeName>
</protein>
<comment type="similarity">
    <text evidence="11">Belongs to the ApbE family.</text>
</comment>
<dbReference type="InterPro" id="IPR024932">
    <property type="entry name" value="ApbE"/>
</dbReference>
<keyword evidence="12" id="KW-0449">Lipoprotein</keyword>
<organism evidence="12 13">
    <name type="scientific">Filomicrobium insigne</name>
    <dbReference type="NCBI Taxonomy" id="418854"/>
    <lineage>
        <taxon>Bacteria</taxon>
        <taxon>Pseudomonadati</taxon>
        <taxon>Pseudomonadota</taxon>
        <taxon>Alphaproteobacteria</taxon>
        <taxon>Hyphomicrobiales</taxon>
        <taxon>Hyphomicrobiaceae</taxon>
        <taxon>Filomicrobium</taxon>
    </lineage>
</organism>
<dbReference type="PIRSF" id="PIRSF006268">
    <property type="entry name" value="ApbE"/>
    <property type="match status" value="1"/>
</dbReference>
<keyword evidence="4 11" id="KW-0285">Flavoprotein</keyword>
<evidence type="ECO:0000256" key="1">
    <source>
        <dbReference type="ARBA" id="ARBA00001946"/>
    </source>
</evidence>
<evidence type="ECO:0000256" key="11">
    <source>
        <dbReference type="PIRNR" id="PIRNR006268"/>
    </source>
</evidence>
<keyword evidence="7 11" id="KW-0274">FAD</keyword>
<evidence type="ECO:0000256" key="10">
    <source>
        <dbReference type="ARBA" id="ARBA00048540"/>
    </source>
</evidence>
<dbReference type="InterPro" id="IPR003374">
    <property type="entry name" value="ApbE-like_sf"/>
</dbReference>
<dbReference type="EC" id="2.7.1.180" evidence="2 11"/>
<evidence type="ECO:0000256" key="3">
    <source>
        <dbReference type="ARBA" id="ARBA00016337"/>
    </source>
</evidence>
<dbReference type="RefSeq" id="WP_210184003.1">
    <property type="nucleotide sequence ID" value="NZ_FNJC01000001.1"/>
</dbReference>